<gene>
    <name evidence="4" type="primary">lytR_1</name>
    <name evidence="4" type="ORF">CLVI_13150</name>
</gene>
<dbReference type="InterPro" id="IPR050922">
    <property type="entry name" value="LytR/CpsA/Psr_CW_biosynth"/>
</dbReference>
<feature type="transmembrane region" description="Helical" evidence="2">
    <location>
        <begin position="21"/>
        <end position="45"/>
    </location>
</feature>
<sequence length="334" mass="36906">MRDKERKRKKTKNPWSAKKKIIVILSSLLGVILLGLLGAAGYSYYVYSRMDNVQIDREEVLNDTGKKEEYSNIINIALFGVDRGEDDGGEGGLHGLSDAIMILTINEDTKQLKISSIMRDTYVNIPTHGDDIINTAMLAGGPELMLKTINTNFDLDIDKFIGVNLESLPKIIDKLGGLDINVDSEEVPLVNGLVRSINERTSNNSSGITSAGMQHLNGTQATAYARIRHTDGNDFKRTQRQRTVITLIANKLSAMSVDDLNSFVLEGLPIVQTNLTYAEVVSIGTKVLSIGTGNILQNRFPNDGDHWSSTVNGGYRLNIDKEATTEKMHKFIYE</sequence>
<dbReference type="Pfam" id="PF03816">
    <property type="entry name" value="LytR_cpsA_psr"/>
    <property type="match status" value="1"/>
</dbReference>
<dbReference type="PANTHER" id="PTHR33392">
    <property type="entry name" value="POLYISOPRENYL-TEICHOIC ACID--PEPTIDOGLYCAN TEICHOIC ACID TRANSFERASE TAGU"/>
    <property type="match status" value="1"/>
</dbReference>
<reference evidence="4 5" key="1">
    <citation type="submission" date="2018-03" db="EMBL/GenBank/DDBJ databases">
        <title>Genome sequence of Clostridium vincentii DSM 10228.</title>
        <authorList>
            <person name="Poehlein A."/>
            <person name="Daniel R."/>
        </authorList>
    </citation>
    <scope>NUCLEOTIDE SEQUENCE [LARGE SCALE GENOMIC DNA]</scope>
    <source>
        <strain evidence="4 5">DSM 10228</strain>
    </source>
</reference>
<protein>
    <submittedName>
        <fullName evidence="4">Transcriptional regulator LytR</fullName>
    </submittedName>
</protein>
<dbReference type="NCBIfam" id="TIGR00350">
    <property type="entry name" value="lytR_cpsA_psr"/>
    <property type="match status" value="1"/>
</dbReference>
<evidence type="ECO:0000256" key="2">
    <source>
        <dbReference type="SAM" id="Phobius"/>
    </source>
</evidence>
<keyword evidence="2" id="KW-0812">Transmembrane</keyword>
<evidence type="ECO:0000259" key="3">
    <source>
        <dbReference type="Pfam" id="PF03816"/>
    </source>
</evidence>
<evidence type="ECO:0000256" key="1">
    <source>
        <dbReference type="ARBA" id="ARBA00006068"/>
    </source>
</evidence>
<dbReference type="Gene3D" id="3.40.630.190">
    <property type="entry name" value="LCP protein"/>
    <property type="match status" value="1"/>
</dbReference>
<dbReference type="InterPro" id="IPR004474">
    <property type="entry name" value="LytR_CpsA_psr"/>
</dbReference>
<dbReference type="EMBL" id="PVXQ01000010">
    <property type="protein sequence ID" value="PRR83066.1"/>
    <property type="molecule type" value="Genomic_DNA"/>
</dbReference>
<accession>A0A2T0BGN2</accession>
<dbReference type="Proteomes" id="UP000239471">
    <property type="component" value="Unassembled WGS sequence"/>
</dbReference>
<comment type="similarity">
    <text evidence="1">Belongs to the LytR/CpsA/Psr (LCP) family.</text>
</comment>
<proteinExistence type="inferred from homology"/>
<dbReference type="OrthoDB" id="9782542at2"/>
<organism evidence="4 5">
    <name type="scientific">Clostridium vincentii</name>
    <dbReference type="NCBI Taxonomy" id="52704"/>
    <lineage>
        <taxon>Bacteria</taxon>
        <taxon>Bacillati</taxon>
        <taxon>Bacillota</taxon>
        <taxon>Clostridia</taxon>
        <taxon>Eubacteriales</taxon>
        <taxon>Clostridiaceae</taxon>
        <taxon>Clostridium</taxon>
    </lineage>
</organism>
<name>A0A2T0BGN2_9CLOT</name>
<evidence type="ECO:0000313" key="4">
    <source>
        <dbReference type="EMBL" id="PRR83066.1"/>
    </source>
</evidence>
<keyword evidence="5" id="KW-1185">Reference proteome</keyword>
<dbReference type="RefSeq" id="WP_106059307.1">
    <property type="nucleotide sequence ID" value="NZ_PVXQ01000010.1"/>
</dbReference>
<keyword evidence="2" id="KW-1133">Transmembrane helix</keyword>
<keyword evidence="2" id="KW-0472">Membrane</keyword>
<dbReference type="PANTHER" id="PTHR33392:SF6">
    <property type="entry name" value="POLYISOPRENYL-TEICHOIC ACID--PEPTIDOGLYCAN TEICHOIC ACID TRANSFERASE TAGU"/>
    <property type="match status" value="1"/>
</dbReference>
<comment type="caution">
    <text evidence="4">The sequence shown here is derived from an EMBL/GenBank/DDBJ whole genome shotgun (WGS) entry which is preliminary data.</text>
</comment>
<dbReference type="AlphaFoldDB" id="A0A2T0BGN2"/>
<feature type="domain" description="Cell envelope-related transcriptional attenuator" evidence="3">
    <location>
        <begin position="97"/>
        <end position="253"/>
    </location>
</feature>
<evidence type="ECO:0000313" key="5">
    <source>
        <dbReference type="Proteomes" id="UP000239471"/>
    </source>
</evidence>